<sequence>MAKPKVTKQQVLYREFASYSSIFQNRPVLYRVVETLVFITAVFLLTVYMSPDSGVYKVLLFGSLFVFLGGAPLLYKFLLSPTYTLTRDELIVKLGKKERQYNLTDVESLSQWKPIFNLNGKKENLMVSKDFAQRLDDQLAKVRKGRKR</sequence>
<accession>A0A419SFP9</accession>
<reference evidence="2 3" key="1">
    <citation type="submission" date="2016-08" db="EMBL/GenBank/DDBJ databases">
        <title>Novel Firmicute Genomes.</title>
        <authorList>
            <person name="Poppleton D.I."/>
            <person name="Gribaldo S."/>
        </authorList>
    </citation>
    <scope>NUCLEOTIDE SEQUENCE [LARGE SCALE GENOMIC DNA]</scope>
    <source>
        <strain evidence="2 3">RAOx-1</strain>
    </source>
</reference>
<keyword evidence="3" id="KW-1185">Reference proteome</keyword>
<keyword evidence="1" id="KW-0812">Transmembrane</keyword>
<evidence type="ECO:0000256" key="1">
    <source>
        <dbReference type="SAM" id="Phobius"/>
    </source>
</evidence>
<dbReference type="OrthoDB" id="2971402at2"/>
<name>A0A419SFP9_9BACL</name>
<dbReference type="EMBL" id="MCHY01000009">
    <property type="protein sequence ID" value="RKD22606.1"/>
    <property type="molecule type" value="Genomic_DNA"/>
</dbReference>
<dbReference type="RefSeq" id="WP_120190079.1">
    <property type="nucleotide sequence ID" value="NZ_MCHY01000009.1"/>
</dbReference>
<proteinExistence type="predicted"/>
<evidence type="ECO:0008006" key="4">
    <source>
        <dbReference type="Google" id="ProtNLM"/>
    </source>
</evidence>
<dbReference type="AlphaFoldDB" id="A0A419SFP9"/>
<feature type="transmembrane region" description="Helical" evidence="1">
    <location>
        <begin position="55"/>
        <end position="75"/>
    </location>
</feature>
<comment type="caution">
    <text evidence="2">The sequence shown here is derived from an EMBL/GenBank/DDBJ whole genome shotgun (WGS) entry which is preliminary data.</text>
</comment>
<keyword evidence="1" id="KW-1133">Transmembrane helix</keyword>
<organism evidence="2 3">
    <name type="scientific">Ammoniphilus oxalaticus</name>
    <dbReference type="NCBI Taxonomy" id="66863"/>
    <lineage>
        <taxon>Bacteria</taxon>
        <taxon>Bacillati</taxon>
        <taxon>Bacillota</taxon>
        <taxon>Bacilli</taxon>
        <taxon>Bacillales</taxon>
        <taxon>Paenibacillaceae</taxon>
        <taxon>Aneurinibacillus group</taxon>
        <taxon>Ammoniphilus</taxon>
    </lineage>
</organism>
<gene>
    <name evidence="2" type="ORF">BEP19_10115</name>
</gene>
<feature type="transmembrane region" description="Helical" evidence="1">
    <location>
        <begin position="28"/>
        <end position="49"/>
    </location>
</feature>
<dbReference type="Proteomes" id="UP000284219">
    <property type="component" value="Unassembled WGS sequence"/>
</dbReference>
<protein>
    <recommendedName>
        <fullName evidence="4">YcxB-like protein domain-containing protein</fullName>
    </recommendedName>
</protein>
<evidence type="ECO:0000313" key="2">
    <source>
        <dbReference type="EMBL" id="RKD22606.1"/>
    </source>
</evidence>
<evidence type="ECO:0000313" key="3">
    <source>
        <dbReference type="Proteomes" id="UP000284219"/>
    </source>
</evidence>
<keyword evidence="1" id="KW-0472">Membrane</keyword>